<feature type="non-terminal residue" evidence="1">
    <location>
        <position position="165"/>
    </location>
</feature>
<proteinExistence type="predicted"/>
<dbReference type="Proteomes" id="UP001150603">
    <property type="component" value="Unassembled WGS sequence"/>
</dbReference>
<reference evidence="1" key="1">
    <citation type="submission" date="2022-07" db="EMBL/GenBank/DDBJ databases">
        <title>Phylogenomic reconstructions and comparative analyses of Kickxellomycotina fungi.</title>
        <authorList>
            <person name="Reynolds N.K."/>
            <person name="Stajich J.E."/>
            <person name="Barry K."/>
            <person name="Grigoriev I.V."/>
            <person name="Crous P."/>
            <person name="Smith M.E."/>
        </authorList>
    </citation>
    <scope>NUCLEOTIDE SEQUENCE</scope>
    <source>
        <strain evidence="1">NRRL 5244</strain>
    </source>
</reference>
<comment type="caution">
    <text evidence="1">The sequence shown here is derived from an EMBL/GenBank/DDBJ whole genome shotgun (WGS) entry which is preliminary data.</text>
</comment>
<sequence>MRVSGFYQGWRATVLATGLLALTHQASAFYLPGIAPHDYKSGEKVELQVNSLTPSLNADNKLESVLSYNYYDERFHFCKPQGGPKSAHESLGSMLFGDRIFSSAFEVEMLKNTQCQMLCPELVPGKDAAFINDKIMKGYNYNWLIDGLPAATVKTEDRTQQQFYS</sequence>
<evidence type="ECO:0000313" key="2">
    <source>
        <dbReference type="Proteomes" id="UP001150603"/>
    </source>
</evidence>
<dbReference type="EMBL" id="JANBPW010003956">
    <property type="protein sequence ID" value="KAJ1936236.1"/>
    <property type="molecule type" value="Genomic_DNA"/>
</dbReference>
<gene>
    <name evidence="1" type="primary">TMN2_2</name>
    <name evidence="1" type="ORF">FBU59_005119</name>
</gene>
<keyword evidence="1" id="KW-0472">Membrane</keyword>
<organism evidence="1 2">
    <name type="scientific">Linderina macrospora</name>
    <dbReference type="NCBI Taxonomy" id="4868"/>
    <lineage>
        <taxon>Eukaryota</taxon>
        <taxon>Fungi</taxon>
        <taxon>Fungi incertae sedis</taxon>
        <taxon>Zoopagomycota</taxon>
        <taxon>Kickxellomycotina</taxon>
        <taxon>Kickxellomycetes</taxon>
        <taxon>Kickxellales</taxon>
        <taxon>Kickxellaceae</taxon>
        <taxon>Linderina</taxon>
    </lineage>
</organism>
<name>A0ACC1J3G1_9FUNG</name>
<keyword evidence="2" id="KW-1185">Reference proteome</keyword>
<accession>A0ACC1J3G1</accession>
<evidence type="ECO:0000313" key="1">
    <source>
        <dbReference type="EMBL" id="KAJ1936236.1"/>
    </source>
</evidence>
<keyword evidence="1" id="KW-0812">Transmembrane</keyword>
<protein>
    <submittedName>
        <fullName evidence="1">Transmembrane 9 super member 2</fullName>
    </submittedName>
</protein>